<dbReference type="Pfam" id="PF00106">
    <property type="entry name" value="adh_short"/>
    <property type="match status" value="1"/>
</dbReference>
<evidence type="ECO:0000256" key="3">
    <source>
        <dbReference type="ARBA" id="ARBA00022857"/>
    </source>
</evidence>
<dbReference type="EMBL" id="JALLBG020000268">
    <property type="protein sequence ID" value="KAL3757270.1"/>
    <property type="molecule type" value="Genomic_DNA"/>
</dbReference>
<dbReference type="PANTHER" id="PTHR44085">
    <property type="entry name" value="SEPIAPTERIN REDUCTASE"/>
    <property type="match status" value="1"/>
</dbReference>
<dbReference type="SUPFAM" id="SSF51735">
    <property type="entry name" value="NAD(P)-binding Rossmann-fold domains"/>
    <property type="match status" value="1"/>
</dbReference>
<organism evidence="5 6">
    <name type="scientific">Discostella pseudostelligera</name>
    <dbReference type="NCBI Taxonomy" id="259834"/>
    <lineage>
        <taxon>Eukaryota</taxon>
        <taxon>Sar</taxon>
        <taxon>Stramenopiles</taxon>
        <taxon>Ochrophyta</taxon>
        <taxon>Bacillariophyta</taxon>
        <taxon>Coscinodiscophyceae</taxon>
        <taxon>Thalassiosirophycidae</taxon>
        <taxon>Stephanodiscales</taxon>
        <taxon>Stephanodiscaceae</taxon>
        <taxon>Discostella</taxon>
    </lineage>
</organism>
<comment type="caution">
    <text evidence="5">The sequence shown here is derived from an EMBL/GenBank/DDBJ whole genome shotgun (WGS) entry which is preliminary data.</text>
</comment>
<dbReference type="PANTHER" id="PTHR44085:SF2">
    <property type="entry name" value="SEPIAPTERIN REDUCTASE"/>
    <property type="match status" value="1"/>
</dbReference>
<dbReference type="InterPro" id="IPR036291">
    <property type="entry name" value="NAD(P)-bd_dom_sf"/>
</dbReference>
<gene>
    <name evidence="5" type="ORF">ACHAWU_008431</name>
</gene>
<dbReference type="AlphaFoldDB" id="A0ABD3LZU1"/>
<evidence type="ECO:0000256" key="4">
    <source>
        <dbReference type="ARBA" id="ARBA00023002"/>
    </source>
</evidence>
<dbReference type="Proteomes" id="UP001530293">
    <property type="component" value="Unassembled WGS sequence"/>
</dbReference>
<keyword evidence="6" id="KW-1185">Reference proteome</keyword>
<dbReference type="Gene3D" id="3.40.50.720">
    <property type="entry name" value="NAD(P)-binding Rossmann-like Domain"/>
    <property type="match status" value="1"/>
</dbReference>
<proteinExistence type="predicted"/>
<keyword evidence="2" id="KW-0963">Cytoplasm</keyword>
<evidence type="ECO:0008006" key="7">
    <source>
        <dbReference type="Google" id="ProtNLM"/>
    </source>
</evidence>
<dbReference type="PRINTS" id="PR00081">
    <property type="entry name" value="GDHRDH"/>
</dbReference>
<accession>A0ABD3LZU1</accession>
<sequence>MNNRAAPALLDSGDGRTSLVIITGASRGIGRAIALAISDDVAREGGVGVNVKTDETSAAELLSAPLHMVLISRSEYLLRETAQLVEERGHGLITTSCHQMDLSDLATLDENFKVVLESLSGAAQYNSCWLINNAGSLGPLGKVSIYSGASTMKELRQAVDFNLTSSIWISSQFTQTFLNPLAATDDNTPQSPFVRVVNITSLCGIEPFSTMSIYCAAKAGREMFHRVLALEHSIDNTTESQQFGSNHKQKQIFKTLNYAPGPCDTEMTDILADSSALDENLRKYFVTSKREKSLVKVEDTAKKLVQIMKSDEFESGTHIDYFDDNIADDPISATTHDTRV</sequence>
<evidence type="ECO:0000256" key="2">
    <source>
        <dbReference type="ARBA" id="ARBA00022490"/>
    </source>
</evidence>
<name>A0ABD3LZU1_9STRA</name>
<dbReference type="InterPro" id="IPR051721">
    <property type="entry name" value="Biopterin_syn/organic_redct"/>
</dbReference>
<reference evidence="5 6" key="1">
    <citation type="submission" date="2024-10" db="EMBL/GenBank/DDBJ databases">
        <title>Updated reference genomes for cyclostephanoid diatoms.</title>
        <authorList>
            <person name="Roberts W.R."/>
            <person name="Alverson A.J."/>
        </authorList>
    </citation>
    <scope>NUCLEOTIDE SEQUENCE [LARGE SCALE GENOMIC DNA]</scope>
    <source>
        <strain evidence="5 6">AJA232-27</strain>
    </source>
</reference>
<protein>
    <recommendedName>
        <fullName evidence="7">Sepiapterin reductase</fullName>
    </recommendedName>
</protein>
<comment type="subcellular location">
    <subcellularLocation>
        <location evidence="1">Cytoplasm</location>
    </subcellularLocation>
</comment>
<evidence type="ECO:0000313" key="5">
    <source>
        <dbReference type="EMBL" id="KAL3757270.1"/>
    </source>
</evidence>
<dbReference type="InterPro" id="IPR002347">
    <property type="entry name" value="SDR_fam"/>
</dbReference>
<dbReference type="GO" id="GO:0016491">
    <property type="term" value="F:oxidoreductase activity"/>
    <property type="evidence" value="ECO:0007669"/>
    <property type="project" value="UniProtKB-KW"/>
</dbReference>
<keyword evidence="3" id="KW-0521">NADP</keyword>
<dbReference type="GO" id="GO:0005737">
    <property type="term" value="C:cytoplasm"/>
    <property type="evidence" value="ECO:0007669"/>
    <property type="project" value="UniProtKB-SubCell"/>
</dbReference>
<keyword evidence="4" id="KW-0560">Oxidoreductase</keyword>
<evidence type="ECO:0000313" key="6">
    <source>
        <dbReference type="Proteomes" id="UP001530293"/>
    </source>
</evidence>
<evidence type="ECO:0000256" key="1">
    <source>
        <dbReference type="ARBA" id="ARBA00004496"/>
    </source>
</evidence>